<sequence length="99" mass="11172">MFKCRILARTAVEWQTPVFFTLKGKKIPCPLAISRGENDVTRIVFGCTISRQTLAGAVKGKNYAPAHARPARRRRPRVHLNNSSDRPPALRGFERNTDI</sequence>
<dbReference type="Proteomes" id="UP000299102">
    <property type="component" value="Unassembled WGS sequence"/>
</dbReference>
<reference evidence="2 3" key="1">
    <citation type="journal article" date="2019" name="Commun. Biol.">
        <title>The bagworm genome reveals a unique fibroin gene that provides high tensile strength.</title>
        <authorList>
            <person name="Kono N."/>
            <person name="Nakamura H."/>
            <person name="Ohtoshi R."/>
            <person name="Tomita M."/>
            <person name="Numata K."/>
            <person name="Arakawa K."/>
        </authorList>
    </citation>
    <scope>NUCLEOTIDE SEQUENCE [LARGE SCALE GENOMIC DNA]</scope>
</reference>
<evidence type="ECO:0000256" key="1">
    <source>
        <dbReference type="SAM" id="MobiDB-lite"/>
    </source>
</evidence>
<dbReference type="AlphaFoldDB" id="A0A4C1WLK0"/>
<evidence type="ECO:0000313" key="2">
    <source>
        <dbReference type="EMBL" id="GBP50995.1"/>
    </source>
</evidence>
<feature type="region of interest" description="Disordered" evidence="1">
    <location>
        <begin position="62"/>
        <end position="99"/>
    </location>
</feature>
<organism evidence="2 3">
    <name type="scientific">Eumeta variegata</name>
    <name type="common">Bagworm moth</name>
    <name type="synonym">Eumeta japonica</name>
    <dbReference type="NCBI Taxonomy" id="151549"/>
    <lineage>
        <taxon>Eukaryota</taxon>
        <taxon>Metazoa</taxon>
        <taxon>Ecdysozoa</taxon>
        <taxon>Arthropoda</taxon>
        <taxon>Hexapoda</taxon>
        <taxon>Insecta</taxon>
        <taxon>Pterygota</taxon>
        <taxon>Neoptera</taxon>
        <taxon>Endopterygota</taxon>
        <taxon>Lepidoptera</taxon>
        <taxon>Glossata</taxon>
        <taxon>Ditrysia</taxon>
        <taxon>Tineoidea</taxon>
        <taxon>Psychidae</taxon>
        <taxon>Oiketicinae</taxon>
        <taxon>Eumeta</taxon>
    </lineage>
</organism>
<proteinExistence type="predicted"/>
<name>A0A4C1WLK0_EUMVA</name>
<gene>
    <name evidence="2" type="ORF">EVAR_37152_1</name>
</gene>
<comment type="caution">
    <text evidence="2">The sequence shown here is derived from an EMBL/GenBank/DDBJ whole genome shotgun (WGS) entry which is preliminary data.</text>
</comment>
<evidence type="ECO:0000313" key="3">
    <source>
        <dbReference type="Proteomes" id="UP000299102"/>
    </source>
</evidence>
<accession>A0A4C1WLK0</accession>
<feature type="compositionally biased region" description="Basic residues" evidence="1">
    <location>
        <begin position="69"/>
        <end position="78"/>
    </location>
</feature>
<protein>
    <submittedName>
        <fullName evidence="2">Uncharacterized protein</fullName>
    </submittedName>
</protein>
<dbReference type="EMBL" id="BGZK01000572">
    <property type="protein sequence ID" value="GBP50995.1"/>
    <property type="molecule type" value="Genomic_DNA"/>
</dbReference>
<keyword evidence="3" id="KW-1185">Reference proteome</keyword>